<dbReference type="OrthoDB" id="58529at2759"/>
<dbReference type="PANTHER" id="PTHR31131:SF6">
    <property type="entry name" value="CASTOR ACT DOMAIN-CONTAINING PROTEIN"/>
    <property type="match status" value="1"/>
</dbReference>
<evidence type="ECO:0000313" key="4">
    <source>
        <dbReference type="Proteomes" id="UP000054251"/>
    </source>
</evidence>
<comment type="caution">
    <text evidence="3">The sequence shown here is derived from an EMBL/GenBank/DDBJ whole genome shotgun (WGS) entry which is preliminary data.</text>
</comment>
<evidence type="ECO:0000259" key="2">
    <source>
        <dbReference type="Pfam" id="PF13840"/>
    </source>
</evidence>
<gene>
    <name evidence="3" type="ORF">AC631_04721</name>
</gene>
<dbReference type="InterPro" id="IPR027795">
    <property type="entry name" value="CASTOR_ACT_dom"/>
</dbReference>
<organism evidence="3 4">
    <name type="scientific">Debaryomyces fabryi</name>
    <dbReference type="NCBI Taxonomy" id="58627"/>
    <lineage>
        <taxon>Eukaryota</taxon>
        <taxon>Fungi</taxon>
        <taxon>Dikarya</taxon>
        <taxon>Ascomycota</taxon>
        <taxon>Saccharomycotina</taxon>
        <taxon>Pichiomycetes</taxon>
        <taxon>Debaryomycetaceae</taxon>
        <taxon>Debaryomyces</taxon>
    </lineage>
</organism>
<dbReference type="EMBL" id="LMYN01000137">
    <property type="protein sequence ID" value="KRZ99531.1"/>
    <property type="molecule type" value="Genomic_DNA"/>
</dbReference>
<dbReference type="Pfam" id="PF13840">
    <property type="entry name" value="ACT_7"/>
    <property type="match status" value="1"/>
</dbReference>
<sequence length="469" mass="52715">MHTQAHLNPTELSILSIPRENCWIFASPILRLLHYESLKVNRFNTGYDSDFSTEVGEIEEDETDSGEEYGEYDDDVNQQIITGLSSSWCLPKSANRSIRKNESMSPISSSGYLEKNDLQVDNSSKAHPQHDALDPSNDSIGSDRRISKDKDSEEEPFREQDENYFFHIAFTPIECTVICSSQVMKLLFEEPLQLCHQLKFDKVKLIEDKFLSLLIDSDGSFDNSSQILELTKPLSENDISLFFLSSHFSNIVLIPYDLKEKVITILSKQNFEFSDISNSYIANQINDDCELEEVDISQEIEAVNLELKAFQLFKTTNVQPIINSNVNLLLTGARPGEVKNTILKTARNISAGTIPEYFSITRTSVNEVSLLLPKSTRRRSLMGFSSKNIIGSIQDVIIPITVDLYELPLDSTGIVAGLASKIINGVKVAAQTDYPFEMNYLSMGQSAIIMVPKENLSLVSDILKNVSYD</sequence>
<name>A0A0V1PU12_9ASCO</name>
<dbReference type="GO" id="GO:0006520">
    <property type="term" value="P:amino acid metabolic process"/>
    <property type="evidence" value="ECO:0007669"/>
    <property type="project" value="UniProtKB-ARBA"/>
</dbReference>
<keyword evidence="4" id="KW-1185">Reference proteome</keyword>
<dbReference type="InterPro" id="IPR051719">
    <property type="entry name" value="CASTOR_mTORC1"/>
</dbReference>
<dbReference type="GeneID" id="26841730"/>
<dbReference type="Proteomes" id="UP000054251">
    <property type="component" value="Unassembled WGS sequence"/>
</dbReference>
<feature type="region of interest" description="Disordered" evidence="1">
    <location>
        <begin position="122"/>
        <end position="158"/>
    </location>
</feature>
<proteinExistence type="predicted"/>
<dbReference type="SUPFAM" id="SSF55021">
    <property type="entry name" value="ACT-like"/>
    <property type="match status" value="1"/>
</dbReference>
<reference evidence="3 4" key="1">
    <citation type="submission" date="2015-11" db="EMBL/GenBank/DDBJ databases">
        <title>The genome of Debaryomyces fabryi.</title>
        <authorList>
            <person name="Tafer H."/>
            <person name="Lopandic K."/>
        </authorList>
    </citation>
    <scope>NUCLEOTIDE SEQUENCE [LARGE SCALE GENOMIC DNA]</scope>
    <source>
        <strain evidence="3 4">CBS 789</strain>
    </source>
</reference>
<protein>
    <recommendedName>
        <fullName evidence="2">CASTOR ACT domain-containing protein</fullName>
    </recommendedName>
</protein>
<dbReference type="Gene3D" id="3.30.2130.10">
    <property type="entry name" value="VC0802-like"/>
    <property type="match status" value="1"/>
</dbReference>
<dbReference type="InterPro" id="IPR045865">
    <property type="entry name" value="ACT-like_dom_sf"/>
</dbReference>
<dbReference type="GO" id="GO:0046394">
    <property type="term" value="P:carboxylic acid biosynthetic process"/>
    <property type="evidence" value="ECO:0007669"/>
    <property type="project" value="UniProtKB-ARBA"/>
</dbReference>
<feature type="compositionally biased region" description="Basic and acidic residues" evidence="1">
    <location>
        <begin position="141"/>
        <end position="158"/>
    </location>
</feature>
<evidence type="ECO:0000313" key="3">
    <source>
        <dbReference type="EMBL" id="KRZ99531.1"/>
    </source>
</evidence>
<accession>A0A0V1PU12</accession>
<dbReference type="PANTHER" id="PTHR31131">
    <property type="entry name" value="CHROMOSOME 1, WHOLE GENOME SHOTGUN SEQUENCE"/>
    <property type="match status" value="1"/>
</dbReference>
<evidence type="ECO:0000256" key="1">
    <source>
        <dbReference type="SAM" id="MobiDB-lite"/>
    </source>
</evidence>
<dbReference type="AlphaFoldDB" id="A0A0V1PU12"/>
<feature type="domain" description="CASTOR ACT" evidence="2">
    <location>
        <begin position="206"/>
        <end position="267"/>
    </location>
</feature>
<dbReference type="RefSeq" id="XP_015465634.1">
    <property type="nucleotide sequence ID" value="XM_015613550.1"/>
</dbReference>